<keyword evidence="5 13" id="KW-0812">Transmembrane</keyword>
<keyword evidence="6" id="KW-0677">Repeat</keyword>
<dbReference type="Pfam" id="PF13091">
    <property type="entry name" value="PLDc_2"/>
    <property type="match status" value="2"/>
</dbReference>
<comment type="caution">
    <text evidence="16">The sequence shown here is derived from an EMBL/GenBank/DDBJ whole genome shotgun (WGS) entry which is preliminary data.</text>
</comment>
<organism evidence="16 18">
    <name type="scientific">Coprococcus catus</name>
    <dbReference type="NCBI Taxonomy" id="116085"/>
    <lineage>
        <taxon>Bacteria</taxon>
        <taxon>Bacillati</taxon>
        <taxon>Bacillota</taxon>
        <taxon>Clostridia</taxon>
        <taxon>Lachnospirales</taxon>
        <taxon>Lachnospiraceae</taxon>
        <taxon>Coprococcus</taxon>
    </lineage>
</organism>
<dbReference type="Proteomes" id="UP000261231">
    <property type="component" value="Unassembled WGS sequence"/>
</dbReference>
<proteinExistence type="predicted"/>
<dbReference type="AlphaFoldDB" id="A0A3E2XJF5"/>
<keyword evidence="10" id="KW-0594">Phospholipid biosynthesis</keyword>
<dbReference type="SMART" id="SM00155">
    <property type="entry name" value="PLDc"/>
    <property type="match status" value="2"/>
</dbReference>
<dbReference type="EMBL" id="QVFD01000014">
    <property type="protein sequence ID" value="RGC44650.1"/>
    <property type="molecule type" value="Genomic_DNA"/>
</dbReference>
<dbReference type="CDD" id="cd09154">
    <property type="entry name" value="PLDc_SMU_988_like_1"/>
    <property type="match status" value="1"/>
</dbReference>
<sequence>MEALKNNSQAIVRALTVAVAVVLQAITMVLVGRYLHEYASWAYVLLEIISFLLVFGLINDQESYRQFWCVIVLVFPVTGLFLYYMWGRRRRNSKTHIMIRETEAKMRQYVPHQPEVMEELQELHPYKVQIARFLESEGFNMYRHTDVKYFPLGEEMLEAMIEDLKKAEKCIFLEYFIISDGVIWKRVKEVLIEKAKAGIDIRLLIDDFGCLGINTAEFRDELVKSGIRLAVFAPIHKNVDRLSFNYRNHQKITIVDGNIGYCGGINLADEYANIIQRFGHWKDTALRLEGEGVWGLTSIFLEMWEVAMGYEITTDYTVYMPTVKMPSDGFVQPFCDGPANNPNNPAEDVYTHLINKARDYVYITTPYLVIDRKMAEDLCRTARSGVDVKIVVPHIYDKWYVYMVNVANYGPLIANGVHVYEYMPGFIHSKTVVCDDECAVCGTINMDYRSFYLHYECGVFTCESSAVADIRDDIHETLKQCQEIYLDEWQSRPWYEKIVQWILHLFAPVL</sequence>
<evidence type="ECO:0000256" key="13">
    <source>
        <dbReference type="SAM" id="Phobius"/>
    </source>
</evidence>
<dbReference type="InterPro" id="IPR025202">
    <property type="entry name" value="PLD-like_dom"/>
</dbReference>
<evidence type="ECO:0000313" key="16">
    <source>
        <dbReference type="EMBL" id="RGC44650.1"/>
    </source>
</evidence>
<name>A0A3E2XJF5_9FIRM</name>
<evidence type="ECO:0000313" key="18">
    <source>
        <dbReference type="Proteomes" id="UP000261231"/>
    </source>
</evidence>
<evidence type="ECO:0000256" key="5">
    <source>
        <dbReference type="ARBA" id="ARBA00022692"/>
    </source>
</evidence>
<feature type="transmembrane region" description="Helical" evidence="13">
    <location>
        <begin position="67"/>
        <end position="86"/>
    </location>
</feature>
<dbReference type="Pfam" id="PF13396">
    <property type="entry name" value="PLDc_N"/>
    <property type="match status" value="1"/>
</dbReference>
<evidence type="ECO:0000256" key="8">
    <source>
        <dbReference type="ARBA" id="ARBA00023098"/>
    </source>
</evidence>
<comment type="subcellular location">
    <subcellularLocation>
        <location evidence="1">Cell membrane</location>
        <topology evidence="1">Multi-pass membrane protein</topology>
    </subcellularLocation>
</comment>
<evidence type="ECO:0000313" key="17">
    <source>
        <dbReference type="Proteomes" id="UP000260773"/>
    </source>
</evidence>
<keyword evidence="7 13" id="KW-1133">Transmembrane helix</keyword>
<keyword evidence="2" id="KW-1003">Cell membrane</keyword>
<dbReference type="Gene3D" id="3.30.870.10">
    <property type="entry name" value="Endonuclease Chain A"/>
    <property type="match status" value="2"/>
</dbReference>
<evidence type="ECO:0000256" key="9">
    <source>
        <dbReference type="ARBA" id="ARBA00023136"/>
    </source>
</evidence>
<dbReference type="GO" id="GO:0032049">
    <property type="term" value="P:cardiolipin biosynthetic process"/>
    <property type="evidence" value="ECO:0007669"/>
    <property type="project" value="UniProtKB-UniRule"/>
</dbReference>
<dbReference type="RefSeq" id="WP_015513444.1">
    <property type="nucleotide sequence ID" value="NZ_JAQCWV010000016.1"/>
</dbReference>
<keyword evidence="18" id="KW-1185">Reference proteome</keyword>
<gene>
    <name evidence="16" type="primary">cls</name>
    <name evidence="15" type="ORF">DW070_01580</name>
    <name evidence="16" type="ORF">DW747_12790</name>
</gene>
<keyword evidence="9 13" id="KW-0472">Membrane</keyword>
<dbReference type="InterPro" id="IPR027379">
    <property type="entry name" value="CLS_N"/>
</dbReference>
<evidence type="ECO:0000256" key="3">
    <source>
        <dbReference type="ARBA" id="ARBA00022516"/>
    </source>
</evidence>
<evidence type="ECO:0000256" key="10">
    <source>
        <dbReference type="ARBA" id="ARBA00023209"/>
    </source>
</evidence>
<dbReference type="PROSITE" id="PS50035">
    <property type="entry name" value="PLD"/>
    <property type="match status" value="2"/>
</dbReference>
<evidence type="ECO:0000256" key="11">
    <source>
        <dbReference type="ARBA" id="ARBA00023264"/>
    </source>
</evidence>
<dbReference type="PANTHER" id="PTHR21248:SF22">
    <property type="entry name" value="PHOSPHOLIPASE D"/>
    <property type="match status" value="1"/>
</dbReference>
<protein>
    <recommendedName>
        <fullName evidence="12">Cardiolipin synthase</fullName>
        <ecNumber evidence="12">2.7.8.-</ecNumber>
    </recommendedName>
</protein>
<feature type="domain" description="PLD phosphodiesterase" evidence="14">
    <location>
        <begin position="244"/>
        <end position="271"/>
    </location>
</feature>
<evidence type="ECO:0000259" key="14">
    <source>
        <dbReference type="PROSITE" id="PS50035"/>
    </source>
</evidence>
<dbReference type="GO" id="GO:0005886">
    <property type="term" value="C:plasma membrane"/>
    <property type="evidence" value="ECO:0007669"/>
    <property type="project" value="UniProtKB-SubCell"/>
</dbReference>
<dbReference type="NCBIfam" id="TIGR04265">
    <property type="entry name" value="bac_cardiolipin"/>
    <property type="match status" value="1"/>
</dbReference>
<reference evidence="17 18" key="1">
    <citation type="submission" date="2018-08" db="EMBL/GenBank/DDBJ databases">
        <title>A genome reference for cultivated species of the human gut microbiota.</title>
        <authorList>
            <person name="Zou Y."/>
            <person name="Xue W."/>
            <person name="Luo G."/>
        </authorList>
    </citation>
    <scope>NUCLEOTIDE SEQUENCE [LARGE SCALE GENOMIC DNA]</scope>
    <source>
        <strain evidence="15 17">AF45-17</strain>
        <strain evidence="16 18">AM28-39</strain>
    </source>
</reference>
<dbReference type="CDD" id="cd09160">
    <property type="entry name" value="PLDc_SMU_988_like_2"/>
    <property type="match status" value="1"/>
</dbReference>
<dbReference type="SUPFAM" id="SSF56024">
    <property type="entry name" value="Phospholipase D/nuclease"/>
    <property type="match status" value="2"/>
</dbReference>
<dbReference type="OrthoDB" id="9762009at2"/>
<keyword evidence="4" id="KW-0808">Transferase</keyword>
<evidence type="ECO:0000256" key="1">
    <source>
        <dbReference type="ARBA" id="ARBA00004651"/>
    </source>
</evidence>
<evidence type="ECO:0000313" key="15">
    <source>
        <dbReference type="EMBL" id="RGB82236.1"/>
    </source>
</evidence>
<evidence type="ECO:0000256" key="7">
    <source>
        <dbReference type="ARBA" id="ARBA00022989"/>
    </source>
</evidence>
<evidence type="ECO:0000256" key="6">
    <source>
        <dbReference type="ARBA" id="ARBA00022737"/>
    </source>
</evidence>
<dbReference type="EMBL" id="QVEP01000002">
    <property type="protein sequence ID" value="RGB82236.1"/>
    <property type="molecule type" value="Genomic_DNA"/>
</dbReference>
<evidence type="ECO:0000256" key="2">
    <source>
        <dbReference type="ARBA" id="ARBA00022475"/>
    </source>
</evidence>
<accession>A0A3E2XJF5</accession>
<dbReference type="EC" id="2.7.8.-" evidence="12"/>
<evidence type="ECO:0000256" key="4">
    <source>
        <dbReference type="ARBA" id="ARBA00022679"/>
    </source>
</evidence>
<feature type="transmembrane region" description="Helical" evidence="13">
    <location>
        <begin position="38"/>
        <end position="58"/>
    </location>
</feature>
<feature type="domain" description="PLD phosphodiesterase" evidence="14">
    <location>
        <begin position="423"/>
        <end position="450"/>
    </location>
</feature>
<dbReference type="InterPro" id="IPR001736">
    <property type="entry name" value="PLipase_D/transphosphatidylase"/>
</dbReference>
<keyword evidence="3" id="KW-0444">Lipid biosynthesis</keyword>
<keyword evidence="8" id="KW-0443">Lipid metabolism</keyword>
<keyword evidence="11" id="KW-1208">Phospholipid metabolism</keyword>
<evidence type="ECO:0000256" key="12">
    <source>
        <dbReference type="NCBIfam" id="TIGR04265"/>
    </source>
</evidence>
<dbReference type="Proteomes" id="UP000260773">
    <property type="component" value="Unassembled WGS sequence"/>
</dbReference>
<dbReference type="InterPro" id="IPR022924">
    <property type="entry name" value="Cardiolipin_synthase"/>
</dbReference>
<dbReference type="PANTHER" id="PTHR21248">
    <property type="entry name" value="CARDIOLIPIN SYNTHASE"/>
    <property type="match status" value="1"/>
</dbReference>
<feature type="transmembrane region" description="Helical" evidence="13">
    <location>
        <begin position="12"/>
        <end position="32"/>
    </location>
</feature>
<dbReference type="GO" id="GO:0008808">
    <property type="term" value="F:cardiolipin synthase activity"/>
    <property type="evidence" value="ECO:0007669"/>
    <property type="project" value="UniProtKB-UniRule"/>
</dbReference>